<dbReference type="OrthoDB" id="10260248at2759"/>
<dbReference type="EMBL" id="KZ826345">
    <property type="protein sequence ID" value="PYI07046.1"/>
    <property type="molecule type" value="Genomic_DNA"/>
</dbReference>
<dbReference type="AlphaFoldDB" id="A0A319EAH4"/>
<accession>A0A319EAH4</accession>
<protein>
    <recommendedName>
        <fullName evidence="2">PBP domain-containing protein</fullName>
    </recommendedName>
</protein>
<evidence type="ECO:0000256" key="1">
    <source>
        <dbReference type="SAM" id="MobiDB-lite"/>
    </source>
</evidence>
<evidence type="ECO:0000313" key="3">
    <source>
        <dbReference type="EMBL" id="PYI07046.1"/>
    </source>
</evidence>
<keyword evidence="4" id="KW-1185">Reference proteome</keyword>
<evidence type="ECO:0000259" key="2">
    <source>
        <dbReference type="Pfam" id="PF12849"/>
    </source>
</evidence>
<organism evidence="3 4">
    <name type="scientific">Aspergillus sclerotiicarbonarius (strain CBS 121057 / IBT 28362)</name>
    <dbReference type="NCBI Taxonomy" id="1448318"/>
    <lineage>
        <taxon>Eukaryota</taxon>
        <taxon>Fungi</taxon>
        <taxon>Dikarya</taxon>
        <taxon>Ascomycota</taxon>
        <taxon>Pezizomycotina</taxon>
        <taxon>Eurotiomycetes</taxon>
        <taxon>Eurotiomycetidae</taxon>
        <taxon>Eurotiales</taxon>
        <taxon>Aspergillaceae</taxon>
        <taxon>Aspergillus</taxon>
        <taxon>Aspergillus subgen. Circumdati</taxon>
    </lineage>
</organism>
<name>A0A319EAH4_ASPSB</name>
<dbReference type="Proteomes" id="UP000248423">
    <property type="component" value="Unassembled WGS sequence"/>
</dbReference>
<sequence>MTPSNTTIIQRHGKIDCHPKETCGDGEVILRIGNGGSVGATGLIRALAEDYLSILHRPGSIQWICNHSRNTQLALFHGHVDLALTYEREQEDISVAEGWAQSEGCVFHDHFCLAGPQDDPANIKQAASIENAFDRLAITQATFHNRSDGSATMWKERQIWDQCHREPWSDADAIRYQSFLFTPAEAVTHANIAGAYLLCDRSTFLTMASQGRVDSLRVFFEPEHPLDILMNSCYAMTSPHASSEVAERVASFLAYFKSPRGQEIVARYGYDKVGMPLFASLSEGYAREKLTGEAYKGEPDTEGSKTMEKL</sequence>
<dbReference type="InterPro" id="IPR052738">
    <property type="entry name" value="ABC-Tungstate_binding"/>
</dbReference>
<feature type="region of interest" description="Disordered" evidence="1">
    <location>
        <begin position="291"/>
        <end position="310"/>
    </location>
</feature>
<dbReference type="STRING" id="1448318.A0A319EAH4"/>
<dbReference type="InterPro" id="IPR024370">
    <property type="entry name" value="PBP_domain"/>
</dbReference>
<dbReference type="PANTHER" id="PTHR37945">
    <property type="entry name" value="EXTRACELLULAR TUNGSTATE BINDING PROTEIN"/>
    <property type="match status" value="1"/>
</dbReference>
<reference evidence="3 4" key="1">
    <citation type="submission" date="2018-02" db="EMBL/GenBank/DDBJ databases">
        <title>The genomes of Aspergillus section Nigri reveals drivers in fungal speciation.</title>
        <authorList>
            <consortium name="DOE Joint Genome Institute"/>
            <person name="Vesth T.C."/>
            <person name="Nybo J."/>
            <person name="Theobald S."/>
            <person name="Brandl J."/>
            <person name="Frisvad J.C."/>
            <person name="Nielsen K.F."/>
            <person name="Lyhne E.K."/>
            <person name="Kogle M.E."/>
            <person name="Kuo A."/>
            <person name="Riley R."/>
            <person name="Clum A."/>
            <person name="Nolan M."/>
            <person name="Lipzen A."/>
            <person name="Salamov A."/>
            <person name="Henrissat B."/>
            <person name="Wiebenga A."/>
            <person name="De vries R.P."/>
            <person name="Grigoriev I.V."/>
            <person name="Mortensen U.H."/>
            <person name="Andersen M.R."/>
            <person name="Baker S.E."/>
        </authorList>
    </citation>
    <scope>NUCLEOTIDE SEQUENCE [LARGE SCALE GENOMIC DNA]</scope>
    <source>
        <strain evidence="3 4">CBS 121057</strain>
    </source>
</reference>
<dbReference type="SUPFAM" id="SSF53850">
    <property type="entry name" value="Periplasmic binding protein-like II"/>
    <property type="match status" value="1"/>
</dbReference>
<feature type="domain" description="PBP" evidence="2">
    <location>
        <begin position="56"/>
        <end position="258"/>
    </location>
</feature>
<proteinExistence type="predicted"/>
<dbReference type="PANTHER" id="PTHR37945:SF1">
    <property type="entry name" value="EXTRACELLULAR TUNGSTATE BINDING PROTEIN"/>
    <property type="match status" value="1"/>
</dbReference>
<dbReference type="Pfam" id="PF12849">
    <property type="entry name" value="PBP_like_2"/>
    <property type="match status" value="1"/>
</dbReference>
<evidence type="ECO:0000313" key="4">
    <source>
        <dbReference type="Proteomes" id="UP000248423"/>
    </source>
</evidence>
<dbReference type="Gene3D" id="3.40.190.10">
    <property type="entry name" value="Periplasmic binding protein-like II"/>
    <property type="match status" value="2"/>
</dbReference>
<gene>
    <name evidence="3" type="ORF">BO78DRAFT_314215</name>
</gene>
<dbReference type="VEuPathDB" id="FungiDB:BO78DRAFT_314215"/>